<comment type="caution">
    <text evidence="1">The sequence shown here is derived from an EMBL/GenBank/DDBJ whole genome shotgun (WGS) entry which is preliminary data.</text>
</comment>
<name>A0ACC3N6M2_9PEZI</name>
<proteinExistence type="predicted"/>
<protein>
    <submittedName>
        <fullName evidence="1">Uncharacterized protein</fullName>
    </submittedName>
</protein>
<sequence>MRDVSEQEQQEQEARDLEAYGDRLKAITGDPAFWSFDQEVRTPSEAEEGRSSSRVGEDPGPSDEDGTEGLSEASGVIEARKQQQSGSRPNVAITPHEEVQFQFRTRQGAIPPQPSSSSLGSAFTTQLASKDPEQDRRDSSAVQPSTQPATDLQQRINSFGNRVSILDVPRATSPQSQHEGGLELPSYAQAAADSFPATSADLTSLSLARDQKDNASISTSSSQQRRARLSFELNESKKSWQPFQSKSPASVGLSAGQGVVRKLNLGEAVSSPVTWSRSGSQQSGPRADGVDPFVEGASAAGEKSGARPKIKGILRRTSMDDQPDLQLETPSREKRKTDLEALFTPLTPKDAYSSASMRRMSSGSGEVRDTLDLASSAATSTPMDIAPRAVGKENAPAQPTASVSVTGPSSSLIQQYKLSVRHKRSGAVDLGYLWERSKSSGSVRMDIDQIDEEDEGSAQEESSRSTPNSKIKIGDTYLSIPEAKKKVKRTGPTREHIKLQNSLSETLKMTPVPSKDVSLAQKQASGPELQDPRPPRLVSASETSEQDREIDAPSTGSRLRREQKRVQRRSHSSESVPPATELQRQSPASGSQDLDPEALMRELRAVQERVYAQTASAVQGDGGGLTRQSSKRRKMSASAEREPTAMRRSGASPPPYYPRELLPEETLEARIENYWRDIKRESAARYGRFRDMYLAAKEAESAQGEVVDEDIDAKTARVQEMLKRNRKWRNVEMRRLVRKQIAAGIVSPRGWFARSPDGDETYLTEEGQRVGARLMQAKAEKAGREEAELEAESQRLFDDHIAGYNRATDESPSNNTAAFGESIVKSKGKKREVEGTGKDTTSTNSPDGVQQLQGEHRDSVVETKQNFGEAAPSIAPLTACEGEPTDLDRTKSHESTAGSDSSSSSGSSTQTAFRVGINSPPLTAIEEEDAPPS</sequence>
<dbReference type="EMBL" id="JAUTXU010000078">
    <property type="protein sequence ID" value="KAK3711185.1"/>
    <property type="molecule type" value="Genomic_DNA"/>
</dbReference>
<accession>A0ACC3N6M2</accession>
<dbReference type="Proteomes" id="UP001281147">
    <property type="component" value="Unassembled WGS sequence"/>
</dbReference>
<evidence type="ECO:0000313" key="1">
    <source>
        <dbReference type="EMBL" id="KAK3711185.1"/>
    </source>
</evidence>
<keyword evidence="2" id="KW-1185">Reference proteome</keyword>
<reference evidence="1" key="1">
    <citation type="submission" date="2023-07" db="EMBL/GenBank/DDBJ databases">
        <title>Black Yeasts Isolated from many extreme environments.</title>
        <authorList>
            <person name="Coleine C."/>
            <person name="Stajich J.E."/>
            <person name="Selbmann L."/>
        </authorList>
    </citation>
    <scope>NUCLEOTIDE SEQUENCE</scope>
    <source>
        <strain evidence="1">CCFEE 5714</strain>
    </source>
</reference>
<gene>
    <name evidence="1" type="ORF">LTR37_009778</name>
</gene>
<organism evidence="1 2">
    <name type="scientific">Vermiconidia calcicola</name>
    <dbReference type="NCBI Taxonomy" id="1690605"/>
    <lineage>
        <taxon>Eukaryota</taxon>
        <taxon>Fungi</taxon>
        <taxon>Dikarya</taxon>
        <taxon>Ascomycota</taxon>
        <taxon>Pezizomycotina</taxon>
        <taxon>Dothideomycetes</taxon>
        <taxon>Dothideomycetidae</taxon>
        <taxon>Mycosphaerellales</taxon>
        <taxon>Extremaceae</taxon>
        <taxon>Vermiconidia</taxon>
    </lineage>
</organism>
<evidence type="ECO:0000313" key="2">
    <source>
        <dbReference type="Proteomes" id="UP001281147"/>
    </source>
</evidence>